<accession>A0A0C5WFP5</accession>
<protein>
    <submittedName>
        <fullName evidence="1">Uncharacterized protein</fullName>
    </submittedName>
</protein>
<evidence type="ECO:0000313" key="1">
    <source>
        <dbReference type="EMBL" id="AJR05012.1"/>
    </source>
</evidence>
<evidence type="ECO:0000313" key="2">
    <source>
        <dbReference type="Proteomes" id="UP000032229"/>
    </source>
</evidence>
<dbReference type="Proteomes" id="UP000032229">
    <property type="component" value="Chromosome"/>
</dbReference>
<dbReference type="EMBL" id="CP007202">
    <property type="protein sequence ID" value="AJR05012.1"/>
    <property type="molecule type" value="Genomic_DNA"/>
</dbReference>
<reference evidence="1 2" key="1">
    <citation type="submission" date="2014-02" db="EMBL/GenBank/DDBJ databases">
        <authorList>
            <person name="Young C.-C."/>
            <person name="Hameed A."/>
            <person name="Huang H.-C."/>
            <person name="Shahina M."/>
        </authorList>
    </citation>
    <scope>NUCLEOTIDE SEQUENCE [LARGE SCALE GENOMIC DNA]</scope>
    <source>
        <strain evidence="1 2">CC-SAMT-1</strain>
    </source>
</reference>
<dbReference type="KEGG" id="sze:AW14_14580"/>
<dbReference type="HOGENOM" id="CLU_2901796_0_0_10"/>
<keyword evidence="2" id="KW-1185">Reference proteome</keyword>
<organism evidence="1 2">
    <name type="scientific">Siansivirga zeaxanthinifaciens CC-SAMT-1</name>
    <dbReference type="NCBI Taxonomy" id="1454006"/>
    <lineage>
        <taxon>Bacteria</taxon>
        <taxon>Pseudomonadati</taxon>
        <taxon>Bacteroidota</taxon>
        <taxon>Flavobacteriia</taxon>
        <taxon>Flavobacteriales</taxon>
        <taxon>Flavobacteriaceae</taxon>
        <taxon>Siansivirga</taxon>
    </lineage>
</organism>
<name>A0A0C5WFP5_9FLAO</name>
<dbReference type="AlphaFoldDB" id="A0A0C5WFP5"/>
<sequence>MKIKLLNRAIAKKIPETTLIFVVVLDCSKLTLIVTTNVIAKKTKLPKLNNILFSLSLKLYKP</sequence>
<proteinExistence type="predicted"/>
<gene>
    <name evidence="1" type="ORF">AW14_14580</name>
</gene>